<dbReference type="STRING" id="687842.ASU31_04090"/>
<evidence type="ECO:0008006" key="4">
    <source>
        <dbReference type="Google" id="ProtNLM"/>
    </source>
</evidence>
<feature type="transmembrane region" description="Helical" evidence="1">
    <location>
        <begin position="39"/>
        <end position="59"/>
    </location>
</feature>
<comment type="caution">
    <text evidence="2">The sequence shown here is derived from an EMBL/GenBank/DDBJ whole genome shotgun (WGS) entry which is preliminary data.</text>
</comment>
<feature type="transmembrane region" description="Helical" evidence="1">
    <location>
        <begin position="135"/>
        <end position="152"/>
    </location>
</feature>
<protein>
    <recommendedName>
        <fullName evidence="4">Carotenoid biosynthesis protein</fullName>
    </recommendedName>
</protein>
<dbReference type="InterPro" id="IPR007354">
    <property type="entry name" value="CruF-like"/>
</dbReference>
<dbReference type="Pfam" id="PF04240">
    <property type="entry name" value="Caroten_synth"/>
    <property type="match status" value="1"/>
</dbReference>
<dbReference type="AlphaFoldDB" id="A0A0T5VSN1"/>
<keyword evidence="1" id="KW-0472">Membrane</keyword>
<keyword evidence="3" id="KW-1185">Reference proteome</keyword>
<proteinExistence type="predicted"/>
<feature type="transmembrane region" description="Helical" evidence="1">
    <location>
        <begin position="105"/>
        <end position="123"/>
    </location>
</feature>
<dbReference type="PANTHER" id="PTHR39419">
    <property type="entry name" value="SLL0814 PROTEIN"/>
    <property type="match status" value="1"/>
</dbReference>
<organism evidence="2 3">
    <name type="scientific">Pedobacter ginsenosidimutans</name>
    <dbReference type="NCBI Taxonomy" id="687842"/>
    <lineage>
        <taxon>Bacteria</taxon>
        <taxon>Pseudomonadati</taxon>
        <taxon>Bacteroidota</taxon>
        <taxon>Sphingobacteriia</taxon>
        <taxon>Sphingobacteriales</taxon>
        <taxon>Sphingobacteriaceae</taxon>
        <taxon>Pedobacter</taxon>
    </lineage>
</organism>
<keyword evidence="1" id="KW-1133">Transmembrane helix</keyword>
<feature type="transmembrane region" description="Helical" evidence="1">
    <location>
        <begin position="198"/>
        <end position="218"/>
    </location>
</feature>
<dbReference type="Proteomes" id="UP000051950">
    <property type="component" value="Unassembled WGS sequence"/>
</dbReference>
<evidence type="ECO:0000313" key="2">
    <source>
        <dbReference type="EMBL" id="KRT16874.1"/>
    </source>
</evidence>
<feature type="transmembrane region" description="Helical" evidence="1">
    <location>
        <begin position="12"/>
        <end position="33"/>
    </location>
</feature>
<name>A0A0T5VSN1_9SPHI</name>
<keyword evidence="1" id="KW-0812">Transmembrane</keyword>
<dbReference type="EMBL" id="LMZQ01000003">
    <property type="protein sequence ID" value="KRT16874.1"/>
    <property type="molecule type" value="Genomic_DNA"/>
</dbReference>
<accession>A0A0T5VSN1</accession>
<evidence type="ECO:0000256" key="1">
    <source>
        <dbReference type="SAM" id="Phobius"/>
    </source>
</evidence>
<gene>
    <name evidence="2" type="ORF">ASU31_04090</name>
</gene>
<feature type="transmembrane region" description="Helical" evidence="1">
    <location>
        <begin position="172"/>
        <end position="191"/>
    </location>
</feature>
<sequence>MEGQNDQNDLKIKRIAVAIIVVFHMVGLLGFLIPAAQPYFIKLVPFHLLLMFAVIVFSYNADVKRLLLLVSGVFLCGFLVEVLGVHTGKIFGSYYYGDTLGYKVAAVPLLMGVNWVILIFSIGQMMKSMKIRHSILASVLGAFMLVGFDFFLEPVAMKFNYWQWDWHEIPVQNYVAWFIVSVILLKFYYALGLKQQKYIGAVMFVSQLIFFVVLYMTAGTNIFA</sequence>
<reference evidence="2 3" key="1">
    <citation type="submission" date="2015-11" db="EMBL/GenBank/DDBJ databases">
        <title>Sequence of Pedobacter ginsenosidimutans.</title>
        <authorList>
            <person name="Carson E."/>
            <person name="Keyser V."/>
            <person name="Newman J."/>
            <person name="Miller J."/>
        </authorList>
    </citation>
    <scope>NUCLEOTIDE SEQUENCE [LARGE SCALE GENOMIC DNA]</scope>
    <source>
        <strain evidence="2 3">KACC 14530</strain>
    </source>
</reference>
<dbReference type="PANTHER" id="PTHR39419:SF1">
    <property type="entry name" value="SLL0814 PROTEIN"/>
    <property type="match status" value="1"/>
</dbReference>
<dbReference type="OrthoDB" id="9811293at2"/>
<dbReference type="RefSeq" id="WP_057931127.1">
    <property type="nucleotide sequence ID" value="NZ_LMZQ01000003.1"/>
</dbReference>
<evidence type="ECO:0000313" key="3">
    <source>
        <dbReference type="Proteomes" id="UP000051950"/>
    </source>
</evidence>
<feature type="transmembrane region" description="Helical" evidence="1">
    <location>
        <begin position="66"/>
        <end position="85"/>
    </location>
</feature>